<feature type="region of interest" description="Disordered" evidence="1">
    <location>
        <begin position="1"/>
        <end position="21"/>
    </location>
</feature>
<evidence type="ECO:0000313" key="3">
    <source>
        <dbReference type="EMBL" id="MDT0632218.1"/>
    </source>
</evidence>
<feature type="transmembrane region" description="Helical" evidence="2">
    <location>
        <begin position="158"/>
        <end position="178"/>
    </location>
</feature>
<evidence type="ECO:0000313" key="4">
    <source>
        <dbReference type="Proteomes" id="UP001267426"/>
    </source>
</evidence>
<dbReference type="Proteomes" id="UP001267426">
    <property type="component" value="Unassembled WGS sequence"/>
</dbReference>
<organism evidence="3 4">
    <name type="scientific">Rubrivirga litoralis</name>
    <dbReference type="NCBI Taxonomy" id="3075598"/>
    <lineage>
        <taxon>Bacteria</taxon>
        <taxon>Pseudomonadati</taxon>
        <taxon>Rhodothermota</taxon>
        <taxon>Rhodothermia</taxon>
        <taxon>Rhodothermales</taxon>
        <taxon>Rubricoccaceae</taxon>
        <taxon>Rubrivirga</taxon>
    </lineage>
</organism>
<gene>
    <name evidence="3" type="ORF">RM540_10720</name>
</gene>
<feature type="transmembrane region" description="Helical" evidence="2">
    <location>
        <begin position="466"/>
        <end position="487"/>
    </location>
</feature>
<sequence>MPLSPAAVAPAPAADHSGTSRGLGLSPEVIGLFLALSLLGFATANPLLTVASVALLPFLIALTWVPGEPPVLAFAVSFQWLQATMRVFHANIVGADVDDLVSYPQLGVFADVETAIWLTLAGILVLAIGIRIATWTLPPPKMAAVLREAEAFSISRAFWLYLGTTFTVTALVGSVGFMSGLKQILFAVEELKWATYFFLGYIVLVRREGYGYFLAAFAIEFISGIGFFSGFKEVIFITVVTYFAVRSRVTMGTVAGAIVLALALGVLGSAWTVVKPEYRATISGGNTNRQGSVVDQEAQVSILVGLVSDLSREDLVEGIEPLAERVAYVDFFGYALGYVPTVVPHEDGALWGAAFKHVATPRIFFPDKPPLISDSEVTNRYTGLGVAGEAQGTSFSIGHIGESYIDFGALWMFVPIFLIGIGRGLLYRFFLRRGDIRLMGYAFTIAVFWSGYHLEVSTAKLLGGTLMRFIVLALVFRFVAPTIARWLRRDDVGEAEDEAVSLPVRRAWA</sequence>
<dbReference type="RefSeq" id="WP_311663921.1">
    <property type="nucleotide sequence ID" value="NZ_JAVRHT010000023.1"/>
</dbReference>
<feature type="transmembrane region" description="Helical" evidence="2">
    <location>
        <begin position="251"/>
        <end position="274"/>
    </location>
</feature>
<dbReference type="EMBL" id="JAVRHT010000023">
    <property type="protein sequence ID" value="MDT0632218.1"/>
    <property type="molecule type" value="Genomic_DNA"/>
</dbReference>
<feature type="transmembrane region" description="Helical" evidence="2">
    <location>
        <begin position="409"/>
        <end position="430"/>
    </location>
</feature>
<proteinExistence type="predicted"/>
<accession>A0ABU3BSE1</accession>
<feature type="compositionally biased region" description="Low complexity" evidence="1">
    <location>
        <begin position="1"/>
        <end position="14"/>
    </location>
</feature>
<keyword evidence="2" id="KW-0472">Membrane</keyword>
<feature type="transmembrane region" description="Helical" evidence="2">
    <location>
        <begin position="29"/>
        <end position="62"/>
    </location>
</feature>
<keyword evidence="2" id="KW-1133">Transmembrane helix</keyword>
<evidence type="ECO:0000256" key="1">
    <source>
        <dbReference type="SAM" id="MobiDB-lite"/>
    </source>
</evidence>
<feature type="transmembrane region" description="Helical" evidence="2">
    <location>
        <begin position="115"/>
        <end position="137"/>
    </location>
</feature>
<name>A0ABU3BSE1_9BACT</name>
<reference evidence="3 4" key="1">
    <citation type="submission" date="2023-09" db="EMBL/GenBank/DDBJ databases">
        <authorList>
            <person name="Rey-Velasco X."/>
        </authorList>
    </citation>
    <scope>NUCLEOTIDE SEQUENCE [LARGE SCALE GENOMIC DNA]</scope>
    <source>
        <strain evidence="3 4">F394</strain>
    </source>
</reference>
<feature type="transmembrane region" description="Helical" evidence="2">
    <location>
        <begin position="436"/>
        <end position="454"/>
    </location>
</feature>
<comment type="caution">
    <text evidence="3">The sequence shown here is derived from an EMBL/GenBank/DDBJ whole genome shotgun (WGS) entry which is preliminary data.</text>
</comment>
<protein>
    <recommendedName>
        <fullName evidence="5">Oligosaccharide repeat unit polymerase</fullName>
    </recommendedName>
</protein>
<feature type="transmembrane region" description="Helical" evidence="2">
    <location>
        <begin position="211"/>
        <end position="231"/>
    </location>
</feature>
<keyword evidence="4" id="KW-1185">Reference proteome</keyword>
<evidence type="ECO:0008006" key="5">
    <source>
        <dbReference type="Google" id="ProtNLM"/>
    </source>
</evidence>
<keyword evidence="2" id="KW-0812">Transmembrane</keyword>
<evidence type="ECO:0000256" key="2">
    <source>
        <dbReference type="SAM" id="Phobius"/>
    </source>
</evidence>